<evidence type="ECO:0000256" key="1">
    <source>
        <dbReference type="SAM" id="MobiDB-lite"/>
    </source>
</evidence>
<comment type="caution">
    <text evidence="3">The sequence shown here is derived from an EMBL/GenBank/DDBJ whole genome shotgun (WGS) entry which is preliminary data.</text>
</comment>
<dbReference type="InterPro" id="IPR013830">
    <property type="entry name" value="SGNH_hydro"/>
</dbReference>
<dbReference type="EMBL" id="CAJPWZ010000692">
    <property type="protein sequence ID" value="CAG2198668.1"/>
    <property type="molecule type" value="Genomic_DNA"/>
</dbReference>
<dbReference type="Proteomes" id="UP000683360">
    <property type="component" value="Unassembled WGS sequence"/>
</dbReference>
<evidence type="ECO:0000313" key="3">
    <source>
        <dbReference type="EMBL" id="CAG2198668.1"/>
    </source>
</evidence>
<feature type="domain" description="SGNH hydrolase-type esterase" evidence="2">
    <location>
        <begin position="207"/>
        <end position="341"/>
    </location>
</feature>
<accession>A0A8S3QV46</accession>
<proteinExistence type="predicted"/>
<dbReference type="SUPFAM" id="SSF52266">
    <property type="entry name" value="SGNH hydrolase"/>
    <property type="match status" value="1"/>
</dbReference>
<dbReference type="OrthoDB" id="8793438at2759"/>
<gene>
    <name evidence="3" type="ORF">MEDL_13405</name>
</gene>
<dbReference type="Pfam" id="PF13472">
    <property type="entry name" value="Lipase_GDSL_2"/>
    <property type="match status" value="1"/>
</dbReference>
<feature type="region of interest" description="Disordered" evidence="1">
    <location>
        <begin position="1"/>
        <end position="64"/>
    </location>
</feature>
<keyword evidence="4" id="KW-1185">Reference proteome</keyword>
<organism evidence="3 4">
    <name type="scientific">Mytilus edulis</name>
    <name type="common">Blue mussel</name>
    <dbReference type="NCBI Taxonomy" id="6550"/>
    <lineage>
        <taxon>Eukaryota</taxon>
        <taxon>Metazoa</taxon>
        <taxon>Spiralia</taxon>
        <taxon>Lophotrochozoa</taxon>
        <taxon>Mollusca</taxon>
        <taxon>Bivalvia</taxon>
        <taxon>Autobranchia</taxon>
        <taxon>Pteriomorphia</taxon>
        <taxon>Mytilida</taxon>
        <taxon>Mytiloidea</taxon>
        <taxon>Mytilidae</taxon>
        <taxon>Mytilinae</taxon>
        <taxon>Mytilus</taxon>
    </lineage>
</organism>
<feature type="compositionally biased region" description="Polar residues" evidence="1">
    <location>
        <begin position="47"/>
        <end position="61"/>
    </location>
</feature>
<dbReference type="InterPro" id="IPR036514">
    <property type="entry name" value="SGNH_hydro_sf"/>
</dbReference>
<protein>
    <recommendedName>
        <fullName evidence="2">SGNH hydrolase-type esterase domain-containing protein</fullName>
    </recommendedName>
</protein>
<name>A0A8S3QV46_MYTED</name>
<dbReference type="AlphaFoldDB" id="A0A8S3QV46"/>
<dbReference type="Gene3D" id="3.40.50.1110">
    <property type="entry name" value="SGNH hydrolase"/>
    <property type="match status" value="1"/>
</dbReference>
<evidence type="ECO:0000313" key="4">
    <source>
        <dbReference type="Proteomes" id="UP000683360"/>
    </source>
</evidence>
<sequence>MDKTISGQFDEEEFYKSLNETDTTDMESSDYEKHGWSTQRKRRKRMASTSPLNDNTLLNTPSPLPIHPSVKGNDYLLVLQSVDPNTKLSTQNQIKIQKILLETVGTPKRIKPLNSGKILVECIDKSQWKQLKRVKLIGELQIRTSVPKSVTSSIGVIYNVPLDINVEDEDIVSVLKAQKVRNFFEKRATIVSASIPKYVSGIDGCTTQAFPGATIGRLTELISSGKVDLISLDFVIVHVGTNNISSSQSVDTIISYFGDLIHKLKKMTFAKLIFTSILPRPVDHMKTGAKVNKVNTELKRLCKRNNLLYCNLYRSFLLDNIPDSSLFAPRDGLHLNFAGTELFRKKIINIIKHQSI</sequence>
<reference evidence="3" key="1">
    <citation type="submission" date="2021-03" db="EMBL/GenBank/DDBJ databases">
        <authorList>
            <person name="Bekaert M."/>
        </authorList>
    </citation>
    <scope>NUCLEOTIDE SEQUENCE</scope>
</reference>
<evidence type="ECO:0000259" key="2">
    <source>
        <dbReference type="Pfam" id="PF13472"/>
    </source>
</evidence>